<dbReference type="WBParaSite" id="PS1159_v2.g7937.t1">
    <property type="protein sequence ID" value="PS1159_v2.g7937.t1"/>
    <property type="gene ID" value="PS1159_v2.g7937"/>
</dbReference>
<reference evidence="2" key="1">
    <citation type="submission" date="2022-11" db="UniProtKB">
        <authorList>
            <consortium name="WormBaseParasite"/>
        </authorList>
    </citation>
    <scope>IDENTIFICATION</scope>
</reference>
<name>A0AC35GS10_9BILA</name>
<organism evidence="1 2">
    <name type="scientific">Panagrolaimus sp. PS1159</name>
    <dbReference type="NCBI Taxonomy" id="55785"/>
    <lineage>
        <taxon>Eukaryota</taxon>
        <taxon>Metazoa</taxon>
        <taxon>Ecdysozoa</taxon>
        <taxon>Nematoda</taxon>
        <taxon>Chromadorea</taxon>
        <taxon>Rhabditida</taxon>
        <taxon>Tylenchina</taxon>
        <taxon>Panagrolaimomorpha</taxon>
        <taxon>Panagrolaimoidea</taxon>
        <taxon>Panagrolaimidae</taxon>
        <taxon>Panagrolaimus</taxon>
    </lineage>
</organism>
<dbReference type="Proteomes" id="UP000887580">
    <property type="component" value="Unplaced"/>
</dbReference>
<sequence>MDDSNFSGVLTHLAADINIINVANNVSDYPEAENPNNNDKDIQCDLITEDEGHRIDPTRLTYKERIRWHLKEFCYKTSSHGIPMLGQSPNLTYRIVWVCLLIACGCMFIFQAVNVVERYQRMDKITDIQLKFDTAPFPSITLCNLNPYKDSLLRDVEAVRKILNVFDNVMIRAGKLNSEEDEIRRLTTINDRKALDKNIFRKKRAASVSFEPAIAECNCQGDTSSMECDTDVYKKPLDENIACLCAFDRESGDAWPCYPRKNWEQHYCGYCDEHSYCTRETKSGFPNANQVCLCQTINPFCVAFNNETEILKLWEYYGGVIDDVKIIESLGFQNMSDEVAIVTKAKENIIFAMSELSEKQRMALSIQKHQLIHKCSFNGMACDIDRDFKPVSDPTFGNCFTFNHNKSQVLSSIRAGPMYGLRILVYVNVTEYLPTTEAVGVRITVHDKDEYPFPDTFGYSAPTGYISSFGMKMTKMSRLPSPYGDCVPDGLTSNYIYSGHRYSTEGCYRSCFQDLVVRECGCGDPRFPVLNNSMHCQVFDPEARKCLEKRTNELGNVHGSFRCRCQQPCVQSVYTVSYSAAIWPSQSLNISLGNCNKGQEECNEQYMENGAMVEIFYEALNFEVFTESEAYGIVKMLADFGGQIGLWCGISFLTCCEFVGLACEIIYMIFNHRYIRYKRKKFEEKQEKHAF</sequence>
<protein>
    <submittedName>
        <fullName evidence="2">Uncharacterized protein</fullName>
    </submittedName>
</protein>
<evidence type="ECO:0000313" key="1">
    <source>
        <dbReference type="Proteomes" id="UP000887580"/>
    </source>
</evidence>
<proteinExistence type="predicted"/>
<evidence type="ECO:0000313" key="2">
    <source>
        <dbReference type="WBParaSite" id="PS1159_v2.g7937.t1"/>
    </source>
</evidence>
<accession>A0AC35GS10</accession>